<gene>
    <name evidence="3" type="ORF">HGQ17_12960</name>
</gene>
<protein>
    <recommendedName>
        <fullName evidence="5">DNA modification methylase</fullName>
    </recommendedName>
</protein>
<keyword evidence="2" id="KW-0732">Signal</keyword>
<dbReference type="Proteomes" id="UP000523139">
    <property type="component" value="Unassembled WGS sequence"/>
</dbReference>
<dbReference type="EMBL" id="JABAHY010000017">
    <property type="protein sequence ID" value="NLS10886.1"/>
    <property type="molecule type" value="Genomic_DNA"/>
</dbReference>
<name>A0A7X8YEZ8_9MICC</name>
<sequence length="187" mass="19753">MKFSFPSARRSATAAVLAVGLAATGCSAINYQATTHVYSASDGVMFDVEDVMLRHILLVGGEEGGPGRLIGLVNYTDTTADDPIDVDLTVAGETFTVTVEPGQAVNLQNDEEFIVPAMEAGPGGLQEVTVSVDGTEETFQATIVDGAIAEYRDLLPDGYDESMSEHLEHGPDTWGSGAAHYEEDDAH</sequence>
<evidence type="ECO:0000313" key="3">
    <source>
        <dbReference type="EMBL" id="NLS10886.1"/>
    </source>
</evidence>
<organism evidence="3 4">
    <name type="scientific">Nesterenkonia sedimenti</name>
    <dbReference type="NCBI Taxonomy" id="1463632"/>
    <lineage>
        <taxon>Bacteria</taxon>
        <taxon>Bacillati</taxon>
        <taxon>Actinomycetota</taxon>
        <taxon>Actinomycetes</taxon>
        <taxon>Micrococcales</taxon>
        <taxon>Micrococcaceae</taxon>
        <taxon>Nesterenkonia</taxon>
    </lineage>
</organism>
<dbReference type="PROSITE" id="PS51257">
    <property type="entry name" value="PROKAR_LIPOPROTEIN"/>
    <property type="match status" value="1"/>
</dbReference>
<accession>A0A7X8YEZ8</accession>
<comment type="caution">
    <text evidence="3">The sequence shown here is derived from an EMBL/GenBank/DDBJ whole genome shotgun (WGS) entry which is preliminary data.</text>
</comment>
<evidence type="ECO:0000313" key="4">
    <source>
        <dbReference type="Proteomes" id="UP000523139"/>
    </source>
</evidence>
<evidence type="ECO:0008006" key="5">
    <source>
        <dbReference type="Google" id="ProtNLM"/>
    </source>
</evidence>
<proteinExistence type="predicted"/>
<dbReference type="RefSeq" id="WP_168888374.1">
    <property type="nucleotide sequence ID" value="NZ_JABAHY010000017.1"/>
</dbReference>
<feature type="signal peptide" evidence="2">
    <location>
        <begin position="1"/>
        <end position="28"/>
    </location>
</feature>
<feature type="chain" id="PRO_5031062592" description="DNA modification methylase" evidence="2">
    <location>
        <begin position="29"/>
        <end position="187"/>
    </location>
</feature>
<dbReference type="AlphaFoldDB" id="A0A7X8YEZ8"/>
<feature type="region of interest" description="Disordered" evidence="1">
    <location>
        <begin position="160"/>
        <end position="187"/>
    </location>
</feature>
<evidence type="ECO:0000256" key="1">
    <source>
        <dbReference type="SAM" id="MobiDB-lite"/>
    </source>
</evidence>
<keyword evidence="4" id="KW-1185">Reference proteome</keyword>
<evidence type="ECO:0000256" key="2">
    <source>
        <dbReference type="SAM" id="SignalP"/>
    </source>
</evidence>
<reference evidence="3 4" key="1">
    <citation type="submission" date="2020-04" db="EMBL/GenBank/DDBJ databases">
        <title>Nesterenkonia sp. nov., isolated from marine sediment.</title>
        <authorList>
            <person name="Zhang G."/>
        </authorList>
    </citation>
    <scope>NUCLEOTIDE SEQUENCE [LARGE SCALE GENOMIC DNA]</scope>
    <source>
        <strain evidence="3 4">MY13</strain>
    </source>
</reference>